<keyword evidence="3" id="KW-1185">Reference proteome</keyword>
<evidence type="ECO:0000259" key="1">
    <source>
        <dbReference type="PROSITE" id="PS50235"/>
    </source>
</evidence>
<dbReference type="InterPro" id="IPR018200">
    <property type="entry name" value="USP_CS"/>
</dbReference>
<dbReference type="InterPro" id="IPR028889">
    <property type="entry name" value="USP"/>
</dbReference>
<dbReference type="EMBL" id="JBJKFK010000103">
    <property type="protein sequence ID" value="KAL3319772.1"/>
    <property type="molecule type" value="Genomic_DNA"/>
</dbReference>
<keyword evidence="2" id="KW-0378">Hydrolase</keyword>
<dbReference type="PANTHER" id="PTHR24006">
    <property type="entry name" value="UBIQUITIN CARBOXYL-TERMINAL HYDROLASE"/>
    <property type="match status" value="1"/>
</dbReference>
<evidence type="ECO:0000313" key="2">
    <source>
        <dbReference type="EMBL" id="KAL3319772.1"/>
    </source>
</evidence>
<reference evidence="2 3" key="1">
    <citation type="submission" date="2024-11" db="EMBL/GenBank/DDBJ databases">
        <title>Adaptive evolution of stress response genes in parasites aligns with host niche diversity.</title>
        <authorList>
            <person name="Hahn C."/>
            <person name="Resl P."/>
        </authorList>
    </citation>
    <scope>NUCLEOTIDE SEQUENCE [LARGE SCALE GENOMIC DNA]</scope>
    <source>
        <strain evidence="2">EGGRZ-B1_66</strain>
        <tissue evidence="2">Body</tissue>
    </source>
</reference>
<gene>
    <name evidence="2" type="primary">USP9X_2</name>
    <name evidence="2" type="ORF">Ciccas_001543</name>
</gene>
<name>A0ABD2QJV1_9PLAT</name>
<organism evidence="2 3">
    <name type="scientific">Cichlidogyrus casuarinus</name>
    <dbReference type="NCBI Taxonomy" id="1844966"/>
    <lineage>
        <taxon>Eukaryota</taxon>
        <taxon>Metazoa</taxon>
        <taxon>Spiralia</taxon>
        <taxon>Lophotrochozoa</taxon>
        <taxon>Platyhelminthes</taxon>
        <taxon>Monogenea</taxon>
        <taxon>Monopisthocotylea</taxon>
        <taxon>Dactylogyridea</taxon>
        <taxon>Ancyrocephalidae</taxon>
        <taxon>Cichlidogyrus</taxon>
    </lineage>
</organism>
<comment type="caution">
    <text evidence="2">The sequence shown here is derived from an EMBL/GenBank/DDBJ whole genome shotgun (WGS) entry which is preliminary data.</text>
</comment>
<dbReference type="Proteomes" id="UP001626550">
    <property type="component" value="Unassembled WGS sequence"/>
</dbReference>
<protein>
    <submittedName>
        <fullName evidence="2">Ubiquitin carboxyl-terminal hydrolase FAF-X</fullName>
    </submittedName>
</protein>
<dbReference type="PROSITE" id="PS00972">
    <property type="entry name" value="USP_1"/>
    <property type="match status" value="1"/>
</dbReference>
<dbReference type="Gene3D" id="3.90.70.10">
    <property type="entry name" value="Cysteine proteinases"/>
    <property type="match status" value="1"/>
</dbReference>
<dbReference type="Pfam" id="PF00443">
    <property type="entry name" value="UCH"/>
    <property type="match status" value="1"/>
</dbReference>
<accession>A0ABD2QJV1</accession>
<proteinExistence type="predicted"/>
<dbReference type="PANTHER" id="PTHR24006:SF925">
    <property type="entry name" value="UBIQUITINYL HYDROLASE 1"/>
    <property type="match status" value="1"/>
</dbReference>
<dbReference type="InterPro" id="IPR050164">
    <property type="entry name" value="Peptidase_C19"/>
</dbReference>
<dbReference type="GO" id="GO:0016787">
    <property type="term" value="F:hydrolase activity"/>
    <property type="evidence" value="ECO:0007669"/>
    <property type="project" value="UniProtKB-KW"/>
</dbReference>
<feature type="domain" description="USP" evidence="1">
    <location>
        <begin position="535"/>
        <end position="700"/>
    </location>
</feature>
<dbReference type="InterPro" id="IPR038765">
    <property type="entry name" value="Papain-like_cys_pep_sf"/>
</dbReference>
<sequence length="700" mass="78423">MLFQLLALIAEQETKMVSPFGEQNGDISNELLGKLAKLVNSILLSIAPVKAMLDRMIPKPQDFSAFLRKSFVCEKPRDIVDAMYLSQLIYGLLNPAIDRASCTNFTNLQSLLKDNSLLILQILTDLWQVILTKLPNTSRICQAMLHFSVAWLARSVHSIESIVETDQNLLKLIDLVSRAAERERVSTAASEAPETPSTVLSSLSKQDFICFGEEMSSLSGATAISTLDEFLITLISGRHPPCALVETVRLLPDLLTSTASLSGFVPSLFLQTRSTVVRKFALNCARHVAQVRVENSLFMKQELLNALGAFHCSLSNKEIIDRFFAKTHTAAPKKSTSTHHLHYLVEYIILLLDDFQSSLASLADQMTPFLQASLKCASQDSDPYQFRVFAALLASVKRCSDSNQFLTIEFMQECQRKVNDLLQKEVFFSSQELLQMNNNNNKIAEKVDFYFSEMQLPSPQYIDSVMTIAKSLMLESAKSPQLNQLASQFCSDFSQKVETWLFSSASDDLISQDWNLTTFPEVEQKKTESSSFNFVGLRNAGATCYMNSIIQQLHHVPVVKDLILIANPNQTLQKGVNPSDGKPLDDDQKRVLNLLSELQSVFGHLSHSRLPSFAPKYFLKAFRFWGQEVSPHQQHDALEFFSCLTEQTDDALALSNFPKALEAVLGGVFEDQTIGITCPHRFVQFVHQILIIILESSSNF</sequence>
<dbReference type="SUPFAM" id="SSF54001">
    <property type="entry name" value="Cysteine proteinases"/>
    <property type="match status" value="1"/>
</dbReference>
<evidence type="ECO:0000313" key="3">
    <source>
        <dbReference type="Proteomes" id="UP001626550"/>
    </source>
</evidence>
<dbReference type="PROSITE" id="PS50235">
    <property type="entry name" value="USP_3"/>
    <property type="match status" value="1"/>
</dbReference>
<dbReference type="AlphaFoldDB" id="A0ABD2QJV1"/>
<dbReference type="InterPro" id="IPR001394">
    <property type="entry name" value="Peptidase_C19_UCH"/>
</dbReference>